<dbReference type="AlphaFoldDB" id="A0A4D9DMP0"/>
<evidence type="ECO:0000313" key="2">
    <source>
        <dbReference type="EMBL" id="TFJ98855.1"/>
    </source>
</evidence>
<protein>
    <submittedName>
        <fullName evidence="2">Myeloid-associated differentiation marker</fullName>
    </submittedName>
</protein>
<dbReference type="STRING" id="55544.A0A4D9DMP0"/>
<organism evidence="2 3">
    <name type="scientific">Platysternon megacephalum</name>
    <name type="common">big-headed turtle</name>
    <dbReference type="NCBI Taxonomy" id="55544"/>
    <lineage>
        <taxon>Eukaryota</taxon>
        <taxon>Metazoa</taxon>
        <taxon>Chordata</taxon>
        <taxon>Craniata</taxon>
        <taxon>Vertebrata</taxon>
        <taxon>Euteleostomi</taxon>
        <taxon>Archelosauria</taxon>
        <taxon>Testudinata</taxon>
        <taxon>Testudines</taxon>
        <taxon>Cryptodira</taxon>
        <taxon>Durocryptodira</taxon>
        <taxon>Testudinoidea</taxon>
        <taxon>Platysternidae</taxon>
        <taxon>Platysternon</taxon>
    </lineage>
</organism>
<dbReference type="PANTHER" id="PTHR11852">
    <property type="entry name" value="PLATELET-ACTIVATING FACTOR ACETYLHYDROLASE"/>
    <property type="match status" value="1"/>
</dbReference>
<comment type="caution">
    <text evidence="2">The sequence shown here is derived from an EMBL/GenBank/DDBJ whole genome shotgun (WGS) entry which is preliminary data.</text>
</comment>
<keyword evidence="1" id="KW-0175">Coiled coil</keyword>
<keyword evidence="3" id="KW-1185">Reference proteome</keyword>
<dbReference type="PANTHER" id="PTHR11852:SF4">
    <property type="entry name" value="LITTLE ELONGATION COMPLEX SUBUNIT 1"/>
    <property type="match status" value="1"/>
</dbReference>
<reference evidence="2 3" key="2">
    <citation type="submission" date="2019-04" db="EMBL/GenBank/DDBJ databases">
        <title>The genome sequence of big-headed turtle.</title>
        <authorList>
            <person name="Gong S."/>
        </authorList>
    </citation>
    <scope>NUCLEOTIDE SEQUENCE [LARGE SCALE GENOMIC DNA]</scope>
    <source>
        <strain evidence="2">DO16091913</strain>
        <tissue evidence="2">Muscle</tissue>
    </source>
</reference>
<dbReference type="EMBL" id="QXTE01000364">
    <property type="protein sequence ID" value="TFJ98855.1"/>
    <property type="molecule type" value="Genomic_DNA"/>
</dbReference>
<evidence type="ECO:0000256" key="1">
    <source>
        <dbReference type="SAM" id="Coils"/>
    </source>
</evidence>
<reference evidence="2 3" key="1">
    <citation type="submission" date="2019-04" db="EMBL/GenBank/DDBJ databases">
        <title>Draft genome of the big-headed turtle Platysternon megacephalum.</title>
        <authorList>
            <person name="Gong S."/>
        </authorList>
    </citation>
    <scope>NUCLEOTIDE SEQUENCE [LARGE SCALE GENOMIC DNA]</scope>
    <source>
        <strain evidence="2">DO16091913</strain>
        <tissue evidence="2">Muscle</tissue>
    </source>
</reference>
<accession>A0A4D9DMP0</accession>
<dbReference type="OrthoDB" id="2238957at2759"/>
<evidence type="ECO:0000313" key="3">
    <source>
        <dbReference type="Proteomes" id="UP000297703"/>
    </source>
</evidence>
<proteinExistence type="predicted"/>
<feature type="coiled-coil region" evidence="1">
    <location>
        <begin position="10"/>
        <end position="127"/>
    </location>
</feature>
<dbReference type="Proteomes" id="UP000297703">
    <property type="component" value="Unassembled WGS sequence"/>
</dbReference>
<name>A0A4D9DMP0_9SAUR</name>
<sequence length="204" mass="23773">MKLGVENYCFKCLTKENNTLRHQVEQMLQKISPLEKCQQELGSLKAELEEKKSSLKIYQQTHLEYARVKEEIARSDSVKKKLEAKVKKLEEAATKHMQDFRQLKTEKKVLEKELKKAQEKRDDFPKEKCKKVLKHAETQSAREDPVANIDKGKIKLLLEELWMCIDSTTGKIQNQEHDYILASVQGHSRMPEKTGKLFTEGMLQ</sequence>
<gene>
    <name evidence="2" type="ORF">DR999_PMT19185</name>
</gene>